<evidence type="ECO:0000259" key="2">
    <source>
        <dbReference type="Pfam" id="PF09994"/>
    </source>
</evidence>
<accession>A0A8H2ZYY6</accession>
<dbReference type="Pfam" id="PF09994">
    <property type="entry name" value="T6SS_Tle1-like_cat"/>
    <property type="match status" value="1"/>
</dbReference>
<dbReference type="InterPro" id="IPR011058">
    <property type="entry name" value="Cyanovirin-N"/>
</dbReference>
<dbReference type="SUPFAM" id="SSF53474">
    <property type="entry name" value="alpha/beta-Hydrolases"/>
    <property type="match status" value="1"/>
</dbReference>
<protein>
    <recommendedName>
        <fullName evidence="5">DUF2235 domain-containing protein</fullName>
    </recommendedName>
</protein>
<dbReference type="InterPro" id="IPR018712">
    <property type="entry name" value="Tle1-like_cat"/>
</dbReference>
<gene>
    <name evidence="3" type="ORF">RDB_LOCUS14436</name>
</gene>
<evidence type="ECO:0000259" key="1">
    <source>
        <dbReference type="Pfam" id="PF08881"/>
    </source>
</evidence>
<feature type="domain" description="T6SS Phospholipase effector Tle1-like catalytic" evidence="2">
    <location>
        <begin position="138"/>
        <end position="404"/>
    </location>
</feature>
<dbReference type="Proteomes" id="UP000663846">
    <property type="component" value="Unassembled WGS sequence"/>
</dbReference>
<comment type="caution">
    <text evidence="3">The sequence shown here is derived from an EMBL/GenBank/DDBJ whole genome shotgun (WGS) entry which is preliminary data.</text>
</comment>
<dbReference type="SUPFAM" id="SSF51322">
    <property type="entry name" value="Cyanovirin-N"/>
    <property type="match status" value="1"/>
</dbReference>
<organism evidence="3 4">
    <name type="scientific">Rhizoctonia solani</name>
    <dbReference type="NCBI Taxonomy" id="456999"/>
    <lineage>
        <taxon>Eukaryota</taxon>
        <taxon>Fungi</taxon>
        <taxon>Dikarya</taxon>
        <taxon>Basidiomycota</taxon>
        <taxon>Agaricomycotina</taxon>
        <taxon>Agaricomycetes</taxon>
        <taxon>Cantharellales</taxon>
        <taxon>Ceratobasidiaceae</taxon>
        <taxon>Rhizoctonia</taxon>
    </lineage>
</organism>
<evidence type="ECO:0000313" key="3">
    <source>
        <dbReference type="EMBL" id="CAE6355426.1"/>
    </source>
</evidence>
<dbReference type="AlphaFoldDB" id="A0A8H2ZYY6"/>
<dbReference type="EMBL" id="CAJMWS010000072">
    <property type="protein sequence ID" value="CAE6355426.1"/>
    <property type="molecule type" value="Genomic_DNA"/>
</dbReference>
<evidence type="ECO:0000313" key="4">
    <source>
        <dbReference type="Proteomes" id="UP000663846"/>
    </source>
</evidence>
<dbReference type="InterPro" id="IPR029058">
    <property type="entry name" value="AB_hydrolase_fold"/>
</dbReference>
<dbReference type="PANTHER" id="PTHR33840:SF2">
    <property type="entry name" value="TLE1 PHOSPHOLIPASE DOMAIN-CONTAINING PROTEIN"/>
    <property type="match status" value="1"/>
</dbReference>
<dbReference type="Pfam" id="PF08881">
    <property type="entry name" value="CVNH"/>
    <property type="match status" value="1"/>
</dbReference>
<reference evidence="3" key="1">
    <citation type="submission" date="2021-01" db="EMBL/GenBank/DDBJ databases">
        <authorList>
            <person name="Kaushik A."/>
        </authorList>
    </citation>
    <scope>NUCLEOTIDE SEQUENCE</scope>
    <source>
        <strain evidence="3">AG1-1C</strain>
    </source>
</reference>
<name>A0A8H2ZYY6_9AGAM</name>
<feature type="domain" description="Cyanovirin-N" evidence="1">
    <location>
        <begin position="55"/>
        <end position="119"/>
    </location>
</feature>
<proteinExistence type="predicted"/>
<evidence type="ECO:0008006" key="5">
    <source>
        <dbReference type="Google" id="ProtNLM"/>
    </source>
</evidence>
<dbReference type="Gene3D" id="2.30.60.10">
    <property type="entry name" value="Cyanovirin-N"/>
    <property type="match status" value="1"/>
</dbReference>
<dbReference type="PANTHER" id="PTHR33840">
    <property type="match status" value="1"/>
</dbReference>
<dbReference type="InterPro" id="IPR036673">
    <property type="entry name" value="Cyanovirin-N_sf"/>
</dbReference>
<sequence>MSSTSVHRSQVRPERNRYTLQLLDLTTTNGLCVIEARAVPGSPIRWNPDSPADPQFNLSSIIGNDDASFKWGRSGFEKAGRDFKLIEDPATRAYILTGQLINLKGEYKDASIKLDERLKVEEYVDLGTNETYHRLTGKDHPVPENTNVVKLVELLKKDDPSKQMVYYQTGVGTYSPPGGGMVSHSPCLIEIHTESCYPTRYLYQHVIDGYRFLMETYRVGDRIAIFGFSRGAFTARALAGMLHSVGLLPRHNIEHIPFAYEVYKYANDRSNDTSSTSTSVPVENVKAKNVDPEEFKRTFCIPITVDYVGVWDTVASVGALIPQTLPWIDYNPSILTFRQALALDERRGNFIPSVWDHRRTTIVQDVKEVWFKGEHSDVGGGSAGPENNNYNMLSNISLRWMIRQILECKVGILFDHIAIELYRKRSILETPPAEGLRPSKDWMKRMAASKKLDQVDIKKSTCDSIGWSPLWNGLEYFAFTAKPTKTVNFEPTTSRWPHAKAGREIFRSSEKDPIYLHSSVVDQLTSYGPTINKKEYKPRAKWYGYQQDGWPRVEDVSSIVQVEGGEHLEPGVTIPEDAKSRLGMVRPIVPKRRLGIF</sequence>